<organism evidence="2 3">
    <name type="scientific">Sphaeroforma arctica JP610</name>
    <dbReference type="NCBI Taxonomy" id="667725"/>
    <lineage>
        <taxon>Eukaryota</taxon>
        <taxon>Ichthyosporea</taxon>
        <taxon>Ichthyophonida</taxon>
        <taxon>Sphaeroforma</taxon>
    </lineage>
</organism>
<evidence type="ECO:0000313" key="3">
    <source>
        <dbReference type="Proteomes" id="UP000054560"/>
    </source>
</evidence>
<feature type="region of interest" description="Disordered" evidence="1">
    <location>
        <begin position="1"/>
        <end position="75"/>
    </location>
</feature>
<dbReference type="GeneID" id="25910296"/>
<name>A0A0L0FMM3_9EUKA</name>
<evidence type="ECO:0000256" key="1">
    <source>
        <dbReference type="SAM" id="MobiDB-lite"/>
    </source>
</evidence>
<proteinExistence type="predicted"/>
<reference evidence="2 3" key="1">
    <citation type="submission" date="2011-02" db="EMBL/GenBank/DDBJ databases">
        <title>The Genome Sequence of Sphaeroforma arctica JP610.</title>
        <authorList>
            <consortium name="The Broad Institute Genome Sequencing Platform"/>
            <person name="Russ C."/>
            <person name="Cuomo C."/>
            <person name="Young S.K."/>
            <person name="Zeng Q."/>
            <person name="Gargeya S."/>
            <person name="Alvarado L."/>
            <person name="Berlin A."/>
            <person name="Chapman S.B."/>
            <person name="Chen Z."/>
            <person name="Freedman E."/>
            <person name="Gellesch M."/>
            <person name="Goldberg J."/>
            <person name="Griggs A."/>
            <person name="Gujja S."/>
            <person name="Heilman E."/>
            <person name="Heiman D."/>
            <person name="Howarth C."/>
            <person name="Mehta T."/>
            <person name="Neiman D."/>
            <person name="Pearson M."/>
            <person name="Roberts A."/>
            <person name="Saif S."/>
            <person name="Shea T."/>
            <person name="Shenoy N."/>
            <person name="Sisk P."/>
            <person name="Stolte C."/>
            <person name="Sykes S."/>
            <person name="White J."/>
            <person name="Yandava C."/>
            <person name="Burger G."/>
            <person name="Gray M.W."/>
            <person name="Holland P.W.H."/>
            <person name="King N."/>
            <person name="Lang F.B.F."/>
            <person name="Roger A.J."/>
            <person name="Ruiz-Trillo I."/>
            <person name="Haas B."/>
            <person name="Nusbaum C."/>
            <person name="Birren B."/>
        </authorList>
    </citation>
    <scope>NUCLEOTIDE SEQUENCE [LARGE SCALE GENOMIC DNA]</scope>
    <source>
        <strain evidence="2 3">JP610</strain>
    </source>
</reference>
<feature type="compositionally biased region" description="Polar residues" evidence="1">
    <location>
        <begin position="60"/>
        <end position="69"/>
    </location>
</feature>
<protein>
    <submittedName>
        <fullName evidence="2">Uncharacterized protein</fullName>
    </submittedName>
</protein>
<dbReference type="Proteomes" id="UP000054560">
    <property type="component" value="Unassembled WGS sequence"/>
</dbReference>
<keyword evidence="3" id="KW-1185">Reference proteome</keyword>
<accession>A0A0L0FMM3</accession>
<gene>
    <name evidence="2" type="ORF">SARC_09792</name>
</gene>
<dbReference type="EMBL" id="KQ242642">
    <property type="protein sequence ID" value="KNC77756.1"/>
    <property type="molecule type" value="Genomic_DNA"/>
</dbReference>
<sequence length="175" mass="19190">MANEISGTEGGQEKETWTYLPDSSDEESAAHDAQPSSKPSSAHDGTDETATDSEPDSAFLSDSTTTARTTPPKYHLWSRDAAYTELRRREFMVGLHKRGVPVKHDAKDASMDTGYACNVSADTSFSGDKYNDDSDSNEADDVTDEMLQARVAKNAQIIREQSIPSTAFSRGWKKD</sequence>
<evidence type="ECO:0000313" key="2">
    <source>
        <dbReference type="EMBL" id="KNC77756.1"/>
    </source>
</evidence>
<dbReference type="RefSeq" id="XP_014151658.1">
    <property type="nucleotide sequence ID" value="XM_014296183.1"/>
</dbReference>
<dbReference type="AlphaFoldDB" id="A0A0L0FMM3"/>
<feature type="region of interest" description="Disordered" evidence="1">
    <location>
        <begin position="122"/>
        <end position="141"/>
    </location>
</feature>